<comment type="caution">
    <text evidence="1">The sequence shown here is derived from an EMBL/GenBank/DDBJ whole genome shotgun (WGS) entry which is preliminary data.</text>
</comment>
<dbReference type="Proteomes" id="UP000664167">
    <property type="component" value="Unassembled WGS sequence"/>
</dbReference>
<keyword evidence="2" id="KW-1185">Reference proteome</keyword>
<protein>
    <submittedName>
        <fullName evidence="1">Uncharacterized protein</fullName>
    </submittedName>
</protein>
<proteinExistence type="predicted"/>
<dbReference type="AlphaFoldDB" id="A0A939JN36"/>
<reference evidence="1" key="1">
    <citation type="submission" date="2021-03" db="EMBL/GenBank/DDBJ databases">
        <title>Streptomyces poriferae sp. nov., a novel marine sponge-derived Actinobacteria species with anti-MRSA activity.</title>
        <authorList>
            <person name="Sandoval-Powers M."/>
            <person name="Kralova S."/>
            <person name="Nguyen G.-S."/>
            <person name="Fawwal D."/>
            <person name="Degnes K."/>
            <person name="Klinkenberg G."/>
            <person name="Sletta H."/>
            <person name="Wentzel A."/>
            <person name="Liles M.R."/>
        </authorList>
    </citation>
    <scope>NUCLEOTIDE SEQUENCE</scope>
    <source>
        <strain evidence="1">DSM 41794</strain>
    </source>
</reference>
<name>A0A939JN36_9ACTN</name>
<evidence type="ECO:0000313" key="2">
    <source>
        <dbReference type="Proteomes" id="UP000664167"/>
    </source>
</evidence>
<sequence length="75" mass="7936">ALGFEEGRLRARPGRALRRIGWYGAAVQPRQGGRGRTGLPVPTLVAEQESLGGLAVVAPLHSHPRGEQARMDLGG</sequence>
<evidence type="ECO:0000313" key="1">
    <source>
        <dbReference type="EMBL" id="MBO0518492.1"/>
    </source>
</evidence>
<feature type="non-terminal residue" evidence="1">
    <location>
        <position position="1"/>
    </location>
</feature>
<dbReference type="EMBL" id="JAFLRJ010001717">
    <property type="protein sequence ID" value="MBO0518492.1"/>
    <property type="molecule type" value="Genomic_DNA"/>
</dbReference>
<organism evidence="1 2">
    <name type="scientific">Streptomyces beijiangensis</name>
    <dbReference type="NCBI Taxonomy" id="163361"/>
    <lineage>
        <taxon>Bacteria</taxon>
        <taxon>Bacillati</taxon>
        <taxon>Actinomycetota</taxon>
        <taxon>Actinomycetes</taxon>
        <taxon>Kitasatosporales</taxon>
        <taxon>Streptomycetaceae</taxon>
        <taxon>Streptomyces</taxon>
    </lineage>
</organism>
<accession>A0A939JN36</accession>
<gene>
    <name evidence="1" type="ORF">J0695_43350</name>
</gene>